<dbReference type="Proteomes" id="UP000554482">
    <property type="component" value="Unassembled WGS sequence"/>
</dbReference>
<evidence type="ECO:0008006" key="3">
    <source>
        <dbReference type="Google" id="ProtNLM"/>
    </source>
</evidence>
<dbReference type="InterPro" id="IPR032675">
    <property type="entry name" value="LRR_dom_sf"/>
</dbReference>
<sequence>MFSQSLRKLSIKLCEGLSGMHPYLPLLEQLELSINVGVLSSSLMPIIHNNNNSYPNLKSVTISITKNSSLPQGLKQFTSLQNLKLSYSELLDFKLEEEFKHLHTLGVEYHR</sequence>
<accession>A0A7J6XA95</accession>
<organism evidence="1 2">
    <name type="scientific">Thalictrum thalictroides</name>
    <name type="common">Rue-anemone</name>
    <name type="synonym">Anemone thalictroides</name>
    <dbReference type="NCBI Taxonomy" id="46969"/>
    <lineage>
        <taxon>Eukaryota</taxon>
        <taxon>Viridiplantae</taxon>
        <taxon>Streptophyta</taxon>
        <taxon>Embryophyta</taxon>
        <taxon>Tracheophyta</taxon>
        <taxon>Spermatophyta</taxon>
        <taxon>Magnoliopsida</taxon>
        <taxon>Ranunculales</taxon>
        <taxon>Ranunculaceae</taxon>
        <taxon>Thalictroideae</taxon>
        <taxon>Thalictrum</taxon>
    </lineage>
</organism>
<dbReference type="SUPFAM" id="SSF52047">
    <property type="entry name" value="RNI-like"/>
    <property type="match status" value="1"/>
</dbReference>
<dbReference type="AlphaFoldDB" id="A0A7J6XA95"/>
<evidence type="ECO:0000313" key="2">
    <source>
        <dbReference type="Proteomes" id="UP000554482"/>
    </source>
</evidence>
<dbReference type="EMBL" id="JABWDY010002413">
    <property type="protein sequence ID" value="KAF5206664.1"/>
    <property type="molecule type" value="Genomic_DNA"/>
</dbReference>
<evidence type="ECO:0000313" key="1">
    <source>
        <dbReference type="EMBL" id="KAF5206664.1"/>
    </source>
</evidence>
<comment type="caution">
    <text evidence="1">The sequence shown here is derived from an EMBL/GenBank/DDBJ whole genome shotgun (WGS) entry which is preliminary data.</text>
</comment>
<reference evidence="1 2" key="1">
    <citation type="submission" date="2020-06" db="EMBL/GenBank/DDBJ databases">
        <title>Transcriptomic and genomic resources for Thalictrum thalictroides and T. hernandezii: Facilitating candidate gene discovery in an emerging model plant lineage.</title>
        <authorList>
            <person name="Arias T."/>
            <person name="Riano-Pachon D.M."/>
            <person name="Di Stilio V.S."/>
        </authorList>
    </citation>
    <scope>NUCLEOTIDE SEQUENCE [LARGE SCALE GENOMIC DNA]</scope>
    <source>
        <strain evidence="2">cv. WT478/WT964</strain>
        <tissue evidence="1">Leaves</tissue>
    </source>
</reference>
<keyword evidence="2" id="KW-1185">Reference proteome</keyword>
<protein>
    <recommendedName>
        <fullName evidence="3">Disease resistance protein</fullName>
    </recommendedName>
</protein>
<name>A0A7J6XA95_THATH</name>
<dbReference type="Gene3D" id="3.80.10.10">
    <property type="entry name" value="Ribonuclease Inhibitor"/>
    <property type="match status" value="1"/>
</dbReference>
<gene>
    <name evidence="1" type="ORF">FRX31_003749</name>
</gene>
<proteinExistence type="predicted"/>